<evidence type="ECO:0000313" key="2">
    <source>
        <dbReference type="Proteomes" id="UP000008311"/>
    </source>
</evidence>
<organism evidence="1 2">
    <name type="scientific">Ricinus communis</name>
    <name type="common">Castor bean</name>
    <dbReference type="NCBI Taxonomy" id="3988"/>
    <lineage>
        <taxon>Eukaryota</taxon>
        <taxon>Viridiplantae</taxon>
        <taxon>Streptophyta</taxon>
        <taxon>Embryophyta</taxon>
        <taxon>Tracheophyta</taxon>
        <taxon>Spermatophyta</taxon>
        <taxon>Magnoliopsida</taxon>
        <taxon>eudicotyledons</taxon>
        <taxon>Gunneridae</taxon>
        <taxon>Pentapetalae</taxon>
        <taxon>rosids</taxon>
        <taxon>fabids</taxon>
        <taxon>Malpighiales</taxon>
        <taxon>Euphorbiaceae</taxon>
        <taxon>Acalyphoideae</taxon>
        <taxon>Acalypheae</taxon>
        <taxon>Ricinus</taxon>
    </lineage>
</organism>
<gene>
    <name evidence="1" type="ORF">RCOM_2024080</name>
</gene>
<evidence type="ECO:0000313" key="1">
    <source>
        <dbReference type="EMBL" id="EEF24609.1"/>
    </source>
</evidence>
<protein>
    <submittedName>
        <fullName evidence="1">Uncharacterized protein</fullName>
    </submittedName>
</protein>
<proteinExistence type="predicted"/>
<keyword evidence="2" id="KW-1185">Reference proteome</keyword>
<accession>B9THQ5</accession>
<dbReference type="Proteomes" id="UP000008311">
    <property type="component" value="Unassembled WGS sequence"/>
</dbReference>
<dbReference type="AlphaFoldDB" id="B9THQ5"/>
<reference evidence="2" key="1">
    <citation type="journal article" date="2010" name="Nat. Biotechnol.">
        <title>Draft genome sequence of the oilseed species Ricinus communis.</title>
        <authorList>
            <person name="Chan A.P."/>
            <person name="Crabtree J."/>
            <person name="Zhao Q."/>
            <person name="Lorenzi H."/>
            <person name="Orvis J."/>
            <person name="Puiu D."/>
            <person name="Melake-Berhan A."/>
            <person name="Jones K.M."/>
            <person name="Redman J."/>
            <person name="Chen G."/>
            <person name="Cahoon E.B."/>
            <person name="Gedil M."/>
            <person name="Stanke M."/>
            <person name="Haas B.J."/>
            <person name="Wortman J.R."/>
            <person name="Fraser-Liggett C.M."/>
            <person name="Ravel J."/>
            <person name="Rabinowicz P.D."/>
        </authorList>
    </citation>
    <scope>NUCLEOTIDE SEQUENCE [LARGE SCALE GENOMIC DNA]</scope>
    <source>
        <strain evidence="2">cv. Hale</strain>
    </source>
</reference>
<dbReference type="EMBL" id="EQ981765">
    <property type="protein sequence ID" value="EEF24609.1"/>
    <property type="molecule type" value="Genomic_DNA"/>
</dbReference>
<sequence>MNVIASKSREIRSKGITAKTFLLTVLIPQRALSLSLNPCWIGKQLLFKSPSYSKPGCQPGNSLPFFFTIAHPSPCVKAFLSTDLRKSFMFEYWLALLSLFLNYPSDRFQERSIAKYMDLPRCPTFLTDGCLGVPKDVLSVSRKDSTKPESGDSLNGLFEVPCPILRNRRSCLTFSL</sequence>
<dbReference type="InParanoid" id="B9THQ5"/>
<name>B9THQ5_RICCO</name>